<dbReference type="OrthoDB" id="769866at2759"/>
<reference evidence="1" key="1">
    <citation type="journal article" date="2022" name="Front. Genet.">
        <title>Chromosome-Scale Assembly of the Dendrobium nobile Genome Provides Insights Into the Molecular Mechanism of the Biosynthesis of the Medicinal Active Ingredient of Dendrobium.</title>
        <authorList>
            <person name="Xu Q."/>
            <person name="Niu S.-C."/>
            <person name="Li K.-L."/>
            <person name="Zheng P.-J."/>
            <person name="Zhang X.-J."/>
            <person name="Jia Y."/>
            <person name="Liu Y."/>
            <person name="Niu Y.-X."/>
            <person name="Yu L.-H."/>
            <person name="Chen D.-F."/>
            <person name="Zhang G.-Q."/>
        </authorList>
    </citation>
    <scope>NUCLEOTIDE SEQUENCE</scope>
    <source>
        <tissue evidence="1">Leaf</tissue>
    </source>
</reference>
<protein>
    <submittedName>
        <fullName evidence="1">Uncharacterized protein</fullName>
    </submittedName>
</protein>
<comment type="caution">
    <text evidence="1">The sequence shown here is derived from an EMBL/GenBank/DDBJ whole genome shotgun (WGS) entry which is preliminary data.</text>
</comment>
<gene>
    <name evidence="1" type="ORF">KFK09_017032</name>
</gene>
<keyword evidence="2" id="KW-1185">Reference proteome</keyword>
<name>A0A8T3AZV0_DENNO</name>
<organism evidence="1 2">
    <name type="scientific">Dendrobium nobile</name>
    <name type="common">Orchid</name>
    <dbReference type="NCBI Taxonomy" id="94219"/>
    <lineage>
        <taxon>Eukaryota</taxon>
        <taxon>Viridiplantae</taxon>
        <taxon>Streptophyta</taxon>
        <taxon>Embryophyta</taxon>
        <taxon>Tracheophyta</taxon>
        <taxon>Spermatophyta</taxon>
        <taxon>Magnoliopsida</taxon>
        <taxon>Liliopsida</taxon>
        <taxon>Asparagales</taxon>
        <taxon>Orchidaceae</taxon>
        <taxon>Epidendroideae</taxon>
        <taxon>Malaxideae</taxon>
        <taxon>Dendrobiinae</taxon>
        <taxon>Dendrobium</taxon>
    </lineage>
</organism>
<sequence>MEINLESKSFCLSISKIEYIEHDFSSFNGGIVTFGDQAINKSTRFRYLVSIVQSDGGLHQACCVKEKYPSNLKGKFYKKVVRLVMLYGTKCRPLKEKHK</sequence>
<dbReference type="EMBL" id="JAGYWB010000012">
    <property type="protein sequence ID" value="KAI0502086.1"/>
    <property type="molecule type" value="Genomic_DNA"/>
</dbReference>
<dbReference type="AlphaFoldDB" id="A0A8T3AZV0"/>
<proteinExistence type="predicted"/>
<dbReference type="Proteomes" id="UP000829196">
    <property type="component" value="Unassembled WGS sequence"/>
</dbReference>
<accession>A0A8T3AZV0</accession>
<evidence type="ECO:0000313" key="2">
    <source>
        <dbReference type="Proteomes" id="UP000829196"/>
    </source>
</evidence>
<evidence type="ECO:0000313" key="1">
    <source>
        <dbReference type="EMBL" id="KAI0502086.1"/>
    </source>
</evidence>